<dbReference type="PRINTS" id="PR00035">
    <property type="entry name" value="HTHGNTR"/>
</dbReference>
<feature type="region of interest" description="Disordered" evidence="4">
    <location>
        <begin position="1"/>
        <end position="20"/>
    </location>
</feature>
<dbReference type="OrthoDB" id="9805385at2"/>
<dbReference type="EMBL" id="JXXE01000028">
    <property type="protein sequence ID" value="KIZ47959.1"/>
    <property type="molecule type" value="Genomic_DNA"/>
</dbReference>
<evidence type="ECO:0000256" key="4">
    <source>
        <dbReference type="SAM" id="MobiDB-lite"/>
    </source>
</evidence>
<evidence type="ECO:0000256" key="2">
    <source>
        <dbReference type="ARBA" id="ARBA00023125"/>
    </source>
</evidence>
<dbReference type="InterPro" id="IPR011711">
    <property type="entry name" value="GntR_C"/>
</dbReference>
<dbReference type="SUPFAM" id="SSF48008">
    <property type="entry name" value="GntR ligand-binding domain-like"/>
    <property type="match status" value="1"/>
</dbReference>
<dbReference type="InterPro" id="IPR008920">
    <property type="entry name" value="TF_FadR/GntR_C"/>
</dbReference>
<accession>A0A0D7F4D2</accession>
<dbReference type="InterPro" id="IPR036388">
    <property type="entry name" value="WH-like_DNA-bd_sf"/>
</dbReference>
<sequence>MDTTDHENVRPNRSPAGRSPLAQNVFQALRAQIAAGQLRPEQKLPGEHELAETYLVSRPIVREALRQLREERLIYSRRGAGSFVVARPDLGTSQPAIGFAPVETIADIQRCYDFRLTIEPDHAYWAALRWNAQALDEIAAALDLMRDATVARLHREDADFAFHLAIAQATNNHYYVSSMTALKDHIHVGMKFHGNSVSGAQSRLENVFAEHGGIFEAIRARDVERARALMRSHLEGSRDRVFEGRMLDLSL</sequence>
<dbReference type="SUPFAM" id="SSF46785">
    <property type="entry name" value="Winged helix' DNA-binding domain"/>
    <property type="match status" value="1"/>
</dbReference>
<evidence type="ECO:0000313" key="7">
    <source>
        <dbReference type="Proteomes" id="UP000032515"/>
    </source>
</evidence>
<evidence type="ECO:0000313" key="6">
    <source>
        <dbReference type="EMBL" id="KIZ47959.1"/>
    </source>
</evidence>
<feature type="compositionally biased region" description="Basic and acidic residues" evidence="4">
    <location>
        <begin position="1"/>
        <end position="10"/>
    </location>
</feature>
<dbReference type="InterPro" id="IPR036390">
    <property type="entry name" value="WH_DNA-bd_sf"/>
</dbReference>
<dbReference type="SMART" id="SM00895">
    <property type="entry name" value="FCD"/>
    <property type="match status" value="1"/>
</dbReference>
<reference evidence="6 7" key="1">
    <citation type="submission" date="2014-11" db="EMBL/GenBank/DDBJ databases">
        <title>Genomics and ecophysiology of heterotrophic nitrogen fixing bacteria isolated from estuarine surface water.</title>
        <authorList>
            <person name="Bentzon-Tilia M."/>
            <person name="Severin I."/>
            <person name="Hansen L.H."/>
            <person name="Riemann L."/>
        </authorList>
    </citation>
    <scope>NUCLEOTIDE SEQUENCE [LARGE SCALE GENOMIC DNA]</scope>
    <source>
        <strain evidence="6 7">BAL398</strain>
    </source>
</reference>
<evidence type="ECO:0000256" key="1">
    <source>
        <dbReference type="ARBA" id="ARBA00023015"/>
    </source>
</evidence>
<dbReference type="CDD" id="cd07377">
    <property type="entry name" value="WHTH_GntR"/>
    <property type="match status" value="1"/>
</dbReference>
<dbReference type="Gene3D" id="1.10.10.10">
    <property type="entry name" value="Winged helix-like DNA-binding domain superfamily/Winged helix DNA-binding domain"/>
    <property type="match status" value="1"/>
</dbReference>
<keyword evidence="3" id="KW-0804">Transcription</keyword>
<dbReference type="Pfam" id="PF00392">
    <property type="entry name" value="GntR"/>
    <property type="match status" value="1"/>
</dbReference>
<comment type="caution">
    <text evidence="6">The sequence shown here is derived from an EMBL/GenBank/DDBJ whole genome shotgun (WGS) entry which is preliminary data.</text>
</comment>
<organism evidence="6 7">
    <name type="scientific">Rhodopseudomonas palustris</name>
    <dbReference type="NCBI Taxonomy" id="1076"/>
    <lineage>
        <taxon>Bacteria</taxon>
        <taxon>Pseudomonadati</taxon>
        <taxon>Pseudomonadota</taxon>
        <taxon>Alphaproteobacteria</taxon>
        <taxon>Hyphomicrobiales</taxon>
        <taxon>Nitrobacteraceae</taxon>
        <taxon>Rhodopseudomonas</taxon>
    </lineage>
</organism>
<name>A0A0D7F4D2_RHOPL</name>
<evidence type="ECO:0000259" key="5">
    <source>
        <dbReference type="PROSITE" id="PS50949"/>
    </source>
</evidence>
<dbReference type="InterPro" id="IPR000524">
    <property type="entry name" value="Tscrpt_reg_HTH_GntR"/>
</dbReference>
<dbReference type="GO" id="GO:0003677">
    <property type="term" value="F:DNA binding"/>
    <property type="evidence" value="ECO:0007669"/>
    <property type="project" value="UniProtKB-KW"/>
</dbReference>
<dbReference type="PATRIC" id="fig|1076.23.peg.3444"/>
<dbReference type="GO" id="GO:0003700">
    <property type="term" value="F:DNA-binding transcription factor activity"/>
    <property type="evidence" value="ECO:0007669"/>
    <property type="project" value="InterPro"/>
</dbReference>
<dbReference type="Pfam" id="PF07729">
    <property type="entry name" value="FCD"/>
    <property type="match status" value="1"/>
</dbReference>
<dbReference type="PANTHER" id="PTHR43537">
    <property type="entry name" value="TRANSCRIPTIONAL REGULATOR, GNTR FAMILY"/>
    <property type="match status" value="1"/>
</dbReference>
<keyword evidence="1" id="KW-0805">Transcription regulation</keyword>
<dbReference type="PROSITE" id="PS50949">
    <property type="entry name" value="HTH_GNTR"/>
    <property type="match status" value="1"/>
</dbReference>
<feature type="domain" description="HTH gntR-type" evidence="5">
    <location>
        <begin position="19"/>
        <end position="87"/>
    </location>
</feature>
<gene>
    <name evidence="6" type="ORF">OO17_01535</name>
</gene>
<dbReference type="Gene3D" id="1.20.120.530">
    <property type="entry name" value="GntR ligand-binding domain-like"/>
    <property type="match status" value="1"/>
</dbReference>
<keyword evidence="2" id="KW-0238">DNA-binding</keyword>
<protein>
    <submittedName>
        <fullName evidence="6">GntR family transcriptional regulator</fullName>
    </submittedName>
</protein>
<proteinExistence type="predicted"/>
<evidence type="ECO:0000256" key="3">
    <source>
        <dbReference type="ARBA" id="ARBA00023163"/>
    </source>
</evidence>
<dbReference type="PANTHER" id="PTHR43537:SF5">
    <property type="entry name" value="UXU OPERON TRANSCRIPTIONAL REGULATOR"/>
    <property type="match status" value="1"/>
</dbReference>
<dbReference type="AlphaFoldDB" id="A0A0D7F4D2"/>
<dbReference type="SMART" id="SM00345">
    <property type="entry name" value="HTH_GNTR"/>
    <property type="match status" value="1"/>
</dbReference>
<dbReference type="Proteomes" id="UP000032515">
    <property type="component" value="Unassembled WGS sequence"/>
</dbReference>